<evidence type="ECO:0000313" key="2">
    <source>
        <dbReference type="EMBL" id="GAA1201154.1"/>
    </source>
</evidence>
<gene>
    <name evidence="2" type="ORF">GCM10009675_17070</name>
</gene>
<feature type="compositionally biased region" description="Basic and acidic residues" evidence="1">
    <location>
        <begin position="194"/>
        <end position="206"/>
    </location>
</feature>
<comment type="caution">
    <text evidence="2">The sequence shown here is derived from an EMBL/GenBank/DDBJ whole genome shotgun (WGS) entry which is preliminary data.</text>
</comment>
<dbReference type="Proteomes" id="UP001500467">
    <property type="component" value="Unassembled WGS sequence"/>
</dbReference>
<reference evidence="3" key="1">
    <citation type="journal article" date="2019" name="Int. J. Syst. Evol. Microbiol.">
        <title>The Global Catalogue of Microorganisms (GCM) 10K type strain sequencing project: providing services to taxonomists for standard genome sequencing and annotation.</title>
        <authorList>
            <consortium name="The Broad Institute Genomics Platform"/>
            <consortium name="The Broad Institute Genome Sequencing Center for Infectious Disease"/>
            <person name="Wu L."/>
            <person name="Ma J."/>
        </authorList>
    </citation>
    <scope>NUCLEOTIDE SEQUENCE [LARGE SCALE GENOMIC DNA]</scope>
    <source>
        <strain evidence="3">JCM 13022</strain>
    </source>
</reference>
<name>A0ABP4FVQ9_9PSEU</name>
<feature type="region of interest" description="Disordered" evidence="1">
    <location>
        <begin position="1"/>
        <end position="72"/>
    </location>
</feature>
<feature type="compositionally biased region" description="Low complexity" evidence="1">
    <location>
        <begin position="179"/>
        <end position="191"/>
    </location>
</feature>
<sequence>MTAVPKPSFGRLSGRGKSGSRRRDDPDNATPRTAAPAGRDDTDDHGAEDQELSSYLKALAPDNDVESTGSGRKFGEAQVYQLRMTHAAGEELTELAEARGTSPQALALEWVLERLAWEAGSVTHTGGEPATPEQDGTGYGTDRPDGHLDAGQQGPGGRHHAEPREAGFHDAGLPGNGQPAAPYAEPGAPAPDGHAARPGEDTDPHGHAVPPLAAAAEPRPASGAVAGAASGAGSVEPEARTDEHFFDRSGWDAPRR</sequence>
<feature type="compositionally biased region" description="Basic and acidic residues" evidence="1">
    <location>
        <begin position="237"/>
        <end position="256"/>
    </location>
</feature>
<keyword evidence="3" id="KW-1185">Reference proteome</keyword>
<feature type="compositionally biased region" description="Basic and acidic residues" evidence="1">
    <location>
        <begin position="159"/>
        <end position="168"/>
    </location>
</feature>
<dbReference type="EMBL" id="BAAALM010000005">
    <property type="protein sequence ID" value="GAA1201154.1"/>
    <property type="molecule type" value="Genomic_DNA"/>
</dbReference>
<feature type="region of interest" description="Disordered" evidence="1">
    <location>
        <begin position="121"/>
        <end position="256"/>
    </location>
</feature>
<protein>
    <submittedName>
        <fullName evidence="2">Uncharacterized protein</fullName>
    </submittedName>
</protein>
<organism evidence="2 3">
    <name type="scientific">Prauserella alba</name>
    <dbReference type="NCBI Taxonomy" id="176898"/>
    <lineage>
        <taxon>Bacteria</taxon>
        <taxon>Bacillati</taxon>
        <taxon>Actinomycetota</taxon>
        <taxon>Actinomycetes</taxon>
        <taxon>Pseudonocardiales</taxon>
        <taxon>Pseudonocardiaceae</taxon>
        <taxon>Prauserella</taxon>
    </lineage>
</organism>
<evidence type="ECO:0000256" key="1">
    <source>
        <dbReference type="SAM" id="MobiDB-lite"/>
    </source>
</evidence>
<accession>A0ABP4FVQ9</accession>
<feature type="compositionally biased region" description="Low complexity" evidence="1">
    <location>
        <begin position="207"/>
        <end position="236"/>
    </location>
</feature>
<feature type="compositionally biased region" description="Basic and acidic residues" evidence="1">
    <location>
        <begin position="38"/>
        <end position="48"/>
    </location>
</feature>
<evidence type="ECO:0000313" key="3">
    <source>
        <dbReference type="Proteomes" id="UP001500467"/>
    </source>
</evidence>
<proteinExistence type="predicted"/>